<dbReference type="Proteomes" id="UP000279259">
    <property type="component" value="Unassembled WGS sequence"/>
</dbReference>
<gene>
    <name evidence="3" type="ORF">EHS25_008741</name>
</gene>
<dbReference type="Gene3D" id="3.30.300.90">
    <property type="entry name" value="BolA-like"/>
    <property type="match status" value="1"/>
</dbReference>
<evidence type="ECO:0000313" key="3">
    <source>
        <dbReference type="EMBL" id="RSH92326.1"/>
    </source>
</evidence>
<evidence type="ECO:0000256" key="2">
    <source>
        <dbReference type="SAM" id="MobiDB-lite"/>
    </source>
</evidence>
<name>A0A427YMM5_9TREE</name>
<dbReference type="GO" id="GO:0005759">
    <property type="term" value="C:mitochondrial matrix"/>
    <property type="evidence" value="ECO:0007669"/>
    <property type="project" value="TreeGrafter"/>
</dbReference>
<dbReference type="PANTHER" id="PTHR46230:SF7">
    <property type="entry name" value="BOLA-LIKE PROTEIN 1"/>
    <property type="match status" value="1"/>
</dbReference>
<keyword evidence="4" id="KW-1185">Reference proteome</keyword>
<evidence type="ECO:0008006" key="5">
    <source>
        <dbReference type="Google" id="ProtNLM"/>
    </source>
</evidence>
<organism evidence="3 4">
    <name type="scientific">Saitozyma podzolica</name>
    <dbReference type="NCBI Taxonomy" id="1890683"/>
    <lineage>
        <taxon>Eukaryota</taxon>
        <taxon>Fungi</taxon>
        <taxon>Dikarya</taxon>
        <taxon>Basidiomycota</taxon>
        <taxon>Agaricomycotina</taxon>
        <taxon>Tremellomycetes</taxon>
        <taxon>Tremellales</taxon>
        <taxon>Trimorphomycetaceae</taxon>
        <taxon>Saitozyma</taxon>
    </lineage>
</organism>
<proteinExistence type="inferred from homology"/>
<dbReference type="Pfam" id="PF01722">
    <property type="entry name" value="BolA"/>
    <property type="match status" value="1"/>
</dbReference>
<dbReference type="GO" id="GO:0044572">
    <property type="term" value="P:[4Fe-4S] cluster assembly"/>
    <property type="evidence" value="ECO:0007669"/>
    <property type="project" value="TreeGrafter"/>
</dbReference>
<dbReference type="InterPro" id="IPR002634">
    <property type="entry name" value="BolA"/>
</dbReference>
<comment type="caution">
    <text evidence="3">The sequence shown here is derived from an EMBL/GenBank/DDBJ whole genome shotgun (WGS) entry which is preliminary data.</text>
</comment>
<dbReference type="PANTHER" id="PTHR46230">
    <property type="match status" value="1"/>
</dbReference>
<evidence type="ECO:0000256" key="1">
    <source>
        <dbReference type="RuleBase" id="RU003860"/>
    </source>
</evidence>
<comment type="similarity">
    <text evidence="1">Belongs to the BolA/IbaG family.</text>
</comment>
<dbReference type="AlphaFoldDB" id="A0A427YMM5"/>
<dbReference type="EMBL" id="RSCD01000006">
    <property type="protein sequence ID" value="RSH92326.1"/>
    <property type="molecule type" value="Genomic_DNA"/>
</dbReference>
<feature type="compositionally biased region" description="Low complexity" evidence="2">
    <location>
        <begin position="33"/>
        <end position="48"/>
    </location>
</feature>
<protein>
    <recommendedName>
        <fullName evidence="5">BolA protein</fullName>
    </recommendedName>
</protein>
<sequence>MQGLLASTRARTVLALPPLFRRAMSSPTPQALAEASSSRARSPVRVPGPVETTMQSKLIEAFQPSLIRISNDSSKHSHHAPMRAIGGGSGETHFAVALVSSAFSGKTQIARHRMVNSLLKEEFDAGLHALSLRLRTPQEWEKEVDAAVAEGKGQ</sequence>
<reference evidence="3 4" key="1">
    <citation type="submission" date="2018-11" db="EMBL/GenBank/DDBJ databases">
        <title>Genome sequence of Saitozyma podzolica DSM 27192.</title>
        <authorList>
            <person name="Aliyu H."/>
            <person name="Gorte O."/>
            <person name="Ochsenreither K."/>
        </authorList>
    </citation>
    <scope>NUCLEOTIDE SEQUENCE [LARGE SCALE GENOMIC DNA]</scope>
    <source>
        <strain evidence="3 4">DSM 27192</strain>
    </source>
</reference>
<accession>A0A427YMM5</accession>
<evidence type="ECO:0000313" key="4">
    <source>
        <dbReference type="Proteomes" id="UP000279259"/>
    </source>
</evidence>
<dbReference type="OrthoDB" id="411584at2759"/>
<dbReference type="SUPFAM" id="SSF82657">
    <property type="entry name" value="BolA-like"/>
    <property type="match status" value="1"/>
</dbReference>
<feature type="region of interest" description="Disordered" evidence="2">
    <location>
        <begin position="25"/>
        <end position="48"/>
    </location>
</feature>
<dbReference type="STRING" id="1890683.A0A427YMM5"/>
<dbReference type="InterPro" id="IPR036065">
    <property type="entry name" value="BolA-like_sf"/>
</dbReference>